<evidence type="ECO:0000256" key="9">
    <source>
        <dbReference type="PROSITE-ProRule" id="PRU01091"/>
    </source>
</evidence>
<dbReference type="Gene3D" id="6.10.250.690">
    <property type="match status" value="1"/>
</dbReference>
<dbReference type="SUPFAM" id="SSF46894">
    <property type="entry name" value="C-terminal effector domain of the bipartite response regulators"/>
    <property type="match status" value="1"/>
</dbReference>
<dbReference type="AlphaFoldDB" id="A0A117M2M7"/>
<dbReference type="GO" id="GO:0006355">
    <property type="term" value="P:regulation of DNA-templated transcription"/>
    <property type="evidence" value="ECO:0007669"/>
    <property type="project" value="InterPro"/>
</dbReference>
<dbReference type="Gene3D" id="1.10.10.10">
    <property type="entry name" value="Winged helix-like DNA-binding domain superfamily/Winged helix DNA-binding domain"/>
    <property type="match status" value="1"/>
</dbReference>
<evidence type="ECO:0000256" key="3">
    <source>
        <dbReference type="ARBA" id="ARBA00023012"/>
    </source>
</evidence>
<evidence type="ECO:0000256" key="6">
    <source>
        <dbReference type="ARBA" id="ARBA00023163"/>
    </source>
</evidence>
<dbReference type="SUPFAM" id="SSF52172">
    <property type="entry name" value="CheY-like"/>
    <property type="match status" value="1"/>
</dbReference>
<evidence type="ECO:0000259" key="10">
    <source>
        <dbReference type="PROSITE" id="PS50110"/>
    </source>
</evidence>
<dbReference type="CDD" id="cd00383">
    <property type="entry name" value="trans_reg_C"/>
    <property type="match status" value="1"/>
</dbReference>
<keyword evidence="5 9" id="KW-0238">DNA-binding</keyword>
<evidence type="ECO:0000256" key="7">
    <source>
        <dbReference type="ARBA" id="ARBA00024867"/>
    </source>
</evidence>
<keyword evidence="2 8" id="KW-0597">Phosphoprotein</keyword>
<dbReference type="Proteomes" id="UP000054705">
    <property type="component" value="Unassembled WGS sequence"/>
</dbReference>
<comment type="caution">
    <text evidence="12">The sequence shown here is derived from an EMBL/GenBank/DDBJ whole genome shotgun (WGS) entry which is preliminary data.</text>
</comment>
<dbReference type="GO" id="GO:0000156">
    <property type="term" value="F:phosphorelay response regulator activity"/>
    <property type="evidence" value="ECO:0007669"/>
    <property type="project" value="TreeGrafter"/>
</dbReference>
<dbReference type="PANTHER" id="PTHR48111">
    <property type="entry name" value="REGULATOR OF RPOS"/>
    <property type="match status" value="1"/>
</dbReference>
<evidence type="ECO:0000256" key="1">
    <source>
        <dbReference type="ARBA" id="ARBA00018672"/>
    </source>
</evidence>
<feature type="domain" description="Response regulatory" evidence="10">
    <location>
        <begin position="6"/>
        <end position="119"/>
    </location>
</feature>
<feature type="domain" description="OmpR/PhoB-type" evidence="11">
    <location>
        <begin position="130"/>
        <end position="227"/>
    </location>
</feature>
<keyword evidence="6" id="KW-0804">Transcription</keyword>
<gene>
    <name evidence="12" type="ORF">XD97_0755</name>
</gene>
<dbReference type="InterPro" id="IPR011006">
    <property type="entry name" value="CheY-like_superfamily"/>
</dbReference>
<dbReference type="Pfam" id="PF00486">
    <property type="entry name" value="Trans_reg_C"/>
    <property type="match status" value="1"/>
</dbReference>
<dbReference type="PROSITE" id="PS51755">
    <property type="entry name" value="OMPR_PHOB"/>
    <property type="match status" value="1"/>
</dbReference>
<feature type="DNA-binding region" description="OmpR/PhoB-type" evidence="9">
    <location>
        <begin position="130"/>
        <end position="227"/>
    </location>
</feature>
<evidence type="ECO:0000256" key="4">
    <source>
        <dbReference type="ARBA" id="ARBA00023015"/>
    </source>
</evidence>
<sequence>MADTSPILVVDDEENVREVVKLYLTKEGFAVETAADGEEALRKIKETSPRLIVLDLMLPRKDGREVCREIRKELTTPIIMLTARGEELDRILGLELGADDYMCKPFSPRELIARIRAVLRRVDNTPNSNREVLIFPGLVIDYSAHRVTINSREVELAPKEFELLYFLARNAGRLFSREQLLASVWGYEYGGDSRTVDTHMRRLREKLGQPGAHYLVTVWGVGYKFEVTP</sequence>
<dbReference type="Gene3D" id="3.40.50.2300">
    <property type="match status" value="1"/>
</dbReference>
<dbReference type="GO" id="GO:0000976">
    <property type="term" value="F:transcription cis-regulatory region binding"/>
    <property type="evidence" value="ECO:0007669"/>
    <property type="project" value="TreeGrafter"/>
</dbReference>
<dbReference type="FunFam" id="1.10.10.10:FF:000018">
    <property type="entry name" value="DNA-binding response regulator ResD"/>
    <property type="match status" value="1"/>
</dbReference>
<evidence type="ECO:0000256" key="5">
    <source>
        <dbReference type="ARBA" id="ARBA00023125"/>
    </source>
</evidence>
<dbReference type="InterPro" id="IPR001867">
    <property type="entry name" value="OmpR/PhoB-type_DNA-bd"/>
</dbReference>
<evidence type="ECO:0000313" key="12">
    <source>
        <dbReference type="EMBL" id="KUK80981.1"/>
    </source>
</evidence>
<feature type="modified residue" description="4-aspartylphosphate" evidence="8">
    <location>
        <position position="55"/>
    </location>
</feature>
<reference evidence="13" key="1">
    <citation type="journal article" date="2015" name="MBio">
        <title>Genome-Resolved Metagenomic Analysis Reveals Roles for Candidate Phyla and Other Microbial Community Members in Biogeochemical Transformations in Oil Reservoirs.</title>
        <authorList>
            <person name="Hu P."/>
            <person name="Tom L."/>
            <person name="Singh A."/>
            <person name="Thomas B.C."/>
            <person name="Baker B.J."/>
            <person name="Piceno Y.M."/>
            <person name="Andersen G.L."/>
            <person name="Banfield J.F."/>
        </authorList>
    </citation>
    <scope>NUCLEOTIDE SEQUENCE [LARGE SCALE GENOMIC DNA]</scope>
</reference>
<dbReference type="Pfam" id="PF00072">
    <property type="entry name" value="Response_reg"/>
    <property type="match status" value="1"/>
</dbReference>
<dbReference type="SMART" id="SM00862">
    <property type="entry name" value="Trans_reg_C"/>
    <property type="match status" value="1"/>
</dbReference>
<dbReference type="PANTHER" id="PTHR48111:SF21">
    <property type="entry name" value="DNA-BINDING DUAL MASTER TRANSCRIPTIONAL REGULATOR RPAA"/>
    <property type="match status" value="1"/>
</dbReference>
<evidence type="ECO:0000313" key="13">
    <source>
        <dbReference type="Proteomes" id="UP000054705"/>
    </source>
</evidence>
<accession>A0A117M2M7</accession>
<dbReference type="EMBL" id="LGGS01000186">
    <property type="protein sequence ID" value="KUK80981.1"/>
    <property type="molecule type" value="Genomic_DNA"/>
</dbReference>
<dbReference type="GO" id="GO:0005829">
    <property type="term" value="C:cytosol"/>
    <property type="evidence" value="ECO:0007669"/>
    <property type="project" value="TreeGrafter"/>
</dbReference>
<dbReference type="PROSITE" id="PS50110">
    <property type="entry name" value="RESPONSE_REGULATORY"/>
    <property type="match status" value="1"/>
</dbReference>
<evidence type="ECO:0000256" key="8">
    <source>
        <dbReference type="PROSITE-ProRule" id="PRU00169"/>
    </source>
</evidence>
<proteinExistence type="predicted"/>
<dbReference type="GO" id="GO:0032993">
    <property type="term" value="C:protein-DNA complex"/>
    <property type="evidence" value="ECO:0007669"/>
    <property type="project" value="TreeGrafter"/>
</dbReference>
<dbReference type="InterPro" id="IPR016032">
    <property type="entry name" value="Sig_transdc_resp-reg_C-effctor"/>
</dbReference>
<name>A0A117M2M7_9FIRM</name>
<organism evidence="12 13">
    <name type="scientific">Pelotomaculum thermopropionicum</name>
    <dbReference type="NCBI Taxonomy" id="110500"/>
    <lineage>
        <taxon>Bacteria</taxon>
        <taxon>Bacillati</taxon>
        <taxon>Bacillota</taxon>
        <taxon>Clostridia</taxon>
        <taxon>Eubacteriales</taxon>
        <taxon>Desulfotomaculaceae</taxon>
        <taxon>Pelotomaculum</taxon>
    </lineage>
</organism>
<dbReference type="InterPro" id="IPR039420">
    <property type="entry name" value="WalR-like"/>
</dbReference>
<dbReference type="InterPro" id="IPR001789">
    <property type="entry name" value="Sig_transdc_resp-reg_receiver"/>
</dbReference>
<evidence type="ECO:0000256" key="2">
    <source>
        <dbReference type="ARBA" id="ARBA00022553"/>
    </source>
</evidence>
<dbReference type="FunFam" id="3.40.50.2300:FF:000001">
    <property type="entry name" value="DNA-binding response regulator PhoB"/>
    <property type="match status" value="1"/>
</dbReference>
<keyword evidence="3" id="KW-0902">Two-component regulatory system</keyword>
<protein>
    <recommendedName>
        <fullName evidence="1">Stage 0 sporulation protein A homolog</fullName>
    </recommendedName>
</protein>
<dbReference type="InterPro" id="IPR036388">
    <property type="entry name" value="WH-like_DNA-bd_sf"/>
</dbReference>
<keyword evidence="4" id="KW-0805">Transcription regulation</keyword>
<evidence type="ECO:0000259" key="11">
    <source>
        <dbReference type="PROSITE" id="PS51755"/>
    </source>
</evidence>
<comment type="function">
    <text evidence="7">May play the central regulatory role in sporulation. It may be an element of the effector pathway responsible for the activation of sporulation genes in response to nutritional stress. Spo0A may act in concert with spo0H (a sigma factor) to control the expression of some genes that are critical to the sporulation process.</text>
</comment>
<dbReference type="SMART" id="SM00448">
    <property type="entry name" value="REC"/>
    <property type="match status" value="1"/>
</dbReference>